<sequence>MEPVVNFEWDESKAKRKKLKHGVSFDLARGFDFDGAMVFEDATEDYGEERFVGIGFIGSKIHVIIYTMRDGNVRVISLRRATNEEIKSYVTYIERGY</sequence>
<accession>A0A090G9V4</accession>
<dbReference type="Proteomes" id="UP000046122">
    <property type="component" value="Unassembled WGS sequence"/>
</dbReference>
<evidence type="ECO:0000313" key="1">
    <source>
        <dbReference type="EMBL" id="CDX55513.1"/>
    </source>
</evidence>
<dbReference type="InterPro" id="IPR007460">
    <property type="entry name" value="BrnT_toxin"/>
</dbReference>
<protein>
    <submittedName>
        <fullName evidence="1">PANL56</fullName>
    </submittedName>
</protein>
<evidence type="ECO:0000313" key="2">
    <source>
        <dbReference type="Proteomes" id="UP000046122"/>
    </source>
</evidence>
<dbReference type="InterPro" id="IPR038573">
    <property type="entry name" value="BrnT_sf"/>
</dbReference>
<dbReference type="EMBL" id="CCNE01000013">
    <property type="protein sequence ID" value="CDX55513.1"/>
    <property type="molecule type" value="Genomic_DNA"/>
</dbReference>
<name>A0A090G9V4_MESPL</name>
<reference evidence="1 2" key="1">
    <citation type="submission" date="2014-08" db="EMBL/GenBank/DDBJ databases">
        <authorList>
            <person name="Moulin Lionel"/>
        </authorList>
    </citation>
    <scope>NUCLEOTIDE SEQUENCE [LARGE SCALE GENOMIC DNA]</scope>
</reference>
<proteinExistence type="predicted"/>
<dbReference type="Gene3D" id="3.10.450.530">
    <property type="entry name" value="Ribonuclease toxin, BrnT, of type II toxin-antitoxin system"/>
    <property type="match status" value="1"/>
</dbReference>
<gene>
    <name evidence="1" type="ORF">MPL3365_200106</name>
</gene>
<organism evidence="1 2">
    <name type="scientific">Mesorhizobium plurifarium</name>
    <dbReference type="NCBI Taxonomy" id="69974"/>
    <lineage>
        <taxon>Bacteria</taxon>
        <taxon>Pseudomonadati</taxon>
        <taxon>Pseudomonadota</taxon>
        <taxon>Alphaproteobacteria</taxon>
        <taxon>Hyphomicrobiales</taxon>
        <taxon>Phyllobacteriaceae</taxon>
        <taxon>Mesorhizobium</taxon>
    </lineage>
</organism>
<dbReference type="AlphaFoldDB" id="A0A090G9V4"/>
<dbReference type="Pfam" id="PF04365">
    <property type="entry name" value="BrnT_toxin"/>
    <property type="match status" value="1"/>
</dbReference>